<sequence>MNMSISYRDRDFNIELDELEFLYNDESVKRACKYVDMQRKAIDWTFDGLMDVTRSASRMVEVDDHKIKRVVNAVFFYTVDEFLKMKHLAEGSRFHDYLMCDALSYYLYMHSTEVKYKRYQVTSIDITERIRADRLRACACGHKKPIVVIGSILESTCIRITCPCCGAKVIEVLESGQLIKTGKGMYATECTFSSLETAIKNCIQSWDIQCGKTTEYKALELLISEFFGRMDVSPKVREYSQLLREYVRSNKLDRGMGRGYEGKLADKLYQDTIAMDIVNDYLWENSSNKEGDGIQPLATWDFDTFSLMAVRGA</sequence>
<dbReference type="AlphaFoldDB" id="A0A1I0KBC4"/>
<name>A0A1I0KBC4_9FIRM</name>
<gene>
    <name evidence="1" type="ORF">SAMN05216521_111111</name>
</gene>
<proteinExistence type="predicted"/>
<accession>A0A1I0KBC4</accession>
<dbReference type="Proteomes" id="UP000182121">
    <property type="component" value="Unassembled WGS sequence"/>
</dbReference>
<reference evidence="1 2" key="1">
    <citation type="submission" date="2016-10" db="EMBL/GenBank/DDBJ databases">
        <authorList>
            <person name="Varghese N."/>
            <person name="Submissions S."/>
        </authorList>
    </citation>
    <scope>NUCLEOTIDE SEQUENCE [LARGE SCALE GENOMIC DNA]</scope>
    <source>
        <strain evidence="1 2">NLAE-zl-C196</strain>
    </source>
</reference>
<protein>
    <submittedName>
        <fullName evidence="1">Uncharacterized protein</fullName>
    </submittedName>
</protein>
<evidence type="ECO:0000313" key="2">
    <source>
        <dbReference type="Proteomes" id="UP000182121"/>
    </source>
</evidence>
<organism evidence="1 2">
    <name type="scientific">Enterocloster clostridioformis</name>
    <dbReference type="NCBI Taxonomy" id="1531"/>
    <lineage>
        <taxon>Bacteria</taxon>
        <taxon>Bacillati</taxon>
        <taxon>Bacillota</taxon>
        <taxon>Clostridia</taxon>
        <taxon>Lachnospirales</taxon>
        <taxon>Lachnospiraceae</taxon>
        <taxon>Enterocloster</taxon>
    </lineage>
</organism>
<dbReference type="RefSeq" id="WP_139196828.1">
    <property type="nucleotide sequence ID" value="NZ_FOIO01000111.1"/>
</dbReference>
<comment type="caution">
    <text evidence="1">The sequence shown here is derived from an EMBL/GenBank/DDBJ whole genome shotgun (WGS) entry which is preliminary data.</text>
</comment>
<dbReference type="EMBL" id="FOIO01000111">
    <property type="protein sequence ID" value="SEU21249.1"/>
    <property type="molecule type" value="Genomic_DNA"/>
</dbReference>
<evidence type="ECO:0000313" key="1">
    <source>
        <dbReference type="EMBL" id="SEU21249.1"/>
    </source>
</evidence>